<feature type="region of interest" description="Disordered" evidence="1">
    <location>
        <begin position="41"/>
        <end position="65"/>
    </location>
</feature>
<evidence type="ECO:0000313" key="2">
    <source>
        <dbReference type="EMBL" id="EXJ16411.1"/>
    </source>
</evidence>
<name>W9VHD5_9GAMM</name>
<accession>W9VHD5</accession>
<proteinExistence type="predicted"/>
<dbReference type="STRING" id="1249627.D779_0345"/>
<keyword evidence="3" id="KW-1185">Reference proteome</keyword>
<reference evidence="2 3" key="1">
    <citation type="submission" date="2012-11" db="EMBL/GenBank/DDBJ databases">
        <title>Genome assembly of Thiorhodococcus sp. AK35.</title>
        <authorList>
            <person name="Nupur N."/>
            <person name="Khatri I."/>
            <person name="Subramanian S."/>
            <person name="Pinnaka A."/>
        </authorList>
    </citation>
    <scope>NUCLEOTIDE SEQUENCE [LARGE SCALE GENOMIC DNA]</scope>
    <source>
        <strain evidence="2 3">AK35</strain>
    </source>
</reference>
<protein>
    <submittedName>
        <fullName evidence="2">Uncharacterized protein</fullName>
    </submittedName>
</protein>
<dbReference type="EMBL" id="AONC01000012">
    <property type="protein sequence ID" value="EXJ16411.1"/>
    <property type="molecule type" value="Genomic_DNA"/>
</dbReference>
<dbReference type="AlphaFoldDB" id="W9VHD5"/>
<comment type="caution">
    <text evidence="2">The sequence shown here is derived from an EMBL/GenBank/DDBJ whole genome shotgun (WGS) entry which is preliminary data.</text>
</comment>
<sequence length="65" mass="7218">MERTIARRVPLADPTPTLMIEAMGQAFADILEELLERLPRPDANSHSGIPWPRGRARGAGMDYTT</sequence>
<dbReference type="Proteomes" id="UP000019460">
    <property type="component" value="Unassembled WGS sequence"/>
</dbReference>
<gene>
    <name evidence="2" type="ORF">D779_0345</name>
</gene>
<evidence type="ECO:0000313" key="3">
    <source>
        <dbReference type="Proteomes" id="UP000019460"/>
    </source>
</evidence>
<organism evidence="2 3">
    <name type="scientific">Imhoffiella purpurea</name>
    <dbReference type="NCBI Taxonomy" id="1249627"/>
    <lineage>
        <taxon>Bacteria</taxon>
        <taxon>Pseudomonadati</taxon>
        <taxon>Pseudomonadota</taxon>
        <taxon>Gammaproteobacteria</taxon>
        <taxon>Chromatiales</taxon>
        <taxon>Chromatiaceae</taxon>
        <taxon>Imhoffiella</taxon>
    </lineage>
</organism>
<evidence type="ECO:0000256" key="1">
    <source>
        <dbReference type="SAM" id="MobiDB-lite"/>
    </source>
</evidence>